<proteinExistence type="predicted"/>
<dbReference type="Gene3D" id="3.90.550.10">
    <property type="entry name" value="Spore Coat Polysaccharide Biosynthesis Protein SpsA, Chain A"/>
    <property type="match status" value="1"/>
</dbReference>
<evidence type="ECO:0000313" key="2">
    <source>
        <dbReference type="Proteomes" id="UP001169458"/>
    </source>
</evidence>
<name>A0ABT7VEE6_9BACE</name>
<keyword evidence="1" id="KW-0808">Transferase</keyword>
<dbReference type="Pfam" id="PF06306">
    <property type="entry name" value="CgtA"/>
    <property type="match status" value="1"/>
</dbReference>
<comment type="caution">
    <text evidence="1">The sequence shown here is derived from an EMBL/GenBank/DDBJ whole genome shotgun (WGS) entry which is preliminary data.</text>
</comment>
<dbReference type="GO" id="GO:0016757">
    <property type="term" value="F:glycosyltransferase activity"/>
    <property type="evidence" value="ECO:0007669"/>
    <property type="project" value="UniProtKB-KW"/>
</dbReference>
<protein>
    <submittedName>
        <fullName evidence="1">Glycosyltransferase</fullName>
        <ecNumber evidence="1">2.4.-.-</ecNumber>
    </submittedName>
</protein>
<dbReference type="InterPro" id="IPR010446">
    <property type="entry name" value="GalNAc_Trfase_b"/>
</dbReference>
<evidence type="ECO:0000313" key="1">
    <source>
        <dbReference type="EMBL" id="MDM8324672.1"/>
    </source>
</evidence>
<reference evidence="2" key="1">
    <citation type="submission" date="2023-07" db="EMBL/GenBank/DDBJ databases">
        <title>Identification and characterization of horizontal gene transfer across gut microbiota members of farm animals based on homology search.</title>
        <authorList>
            <person name="Schwarzerova J."/>
            <person name="Nykrynova M."/>
            <person name="Jureckova K."/>
            <person name="Cejkova D."/>
            <person name="Rychlik I."/>
        </authorList>
    </citation>
    <scope>NUCLEOTIDE SEQUENCE [LARGE SCALE GENOMIC DNA]</scope>
    <source>
        <strain evidence="2">109_WCHN</strain>
    </source>
</reference>
<keyword evidence="1" id="KW-0328">Glycosyltransferase</keyword>
<dbReference type="EC" id="2.4.-.-" evidence="1"/>
<organism evidence="1 2">
    <name type="scientific">Bacteroides gallinaceum</name>
    <dbReference type="NCBI Taxonomy" id="1462571"/>
    <lineage>
        <taxon>Bacteria</taxon>
        <taxon>Pseudomonadati</taxon>
        <taxon>Bacteroidota</taxon>
        <taxon>Bacteroidia</taxon>
        <taxon>Bacteroidales</taxon>
        <taxon>Bacteroidaceae</taxon>
        <taxon>Bacteroides</taxon>
    </lineage>
</organism>
<dbReference type="Proteomes" id="UP001169458">
    <property type="component" value="Unassembled WGS sequence"/>
</dbReference>
<dbReference type="PANTHER" id="PTHR43630">
    <property type="entry name" value="POLY-BETA-1,6-N-ACETYL-D-GLUCOSAMINE SYNTHASE"/>
    <property type="match status" value="1"/>
</dbReference>
<dbReference type="RefSeq" id="WP_289558989.1">
    <property type="nucleotide sequence ID" value="NZ_JAUDCP010000008.1"/>
</dbReference>
<dbReference type="PANTHER" id="PTHR43630:SF2">
    <property type="entry name" value="GLYCOSYLTRANSFERASE"/>
    <property type="match status" value="1"/>
</dbReference>
<dbReference type="EMBL" id="JAUDEN010000007">
    <property type="protein sequence ID" value="MDM8324672.1"/>
    <property type="molecule type" value="Genomic_DNA"/>
</dbReference>
<dbReference type="InterPro" id="IPR029044">
    <property type="entry name" value="Nucleotide-diphossugar_trans"/>
</dbReference>
<keyword evidence="2" id="KW-1185">Reference proteome</keyword>
<dbReference type="SUPFAM" id="SSF53448">
    <property type="entry name" value="Nucleotide-diphospho-sugar transferases"/>
    <property type="match status" value="1"/>
</dbReference>
<accession>A0ABT7VEE6</accession>
<sequence length="346" mass="41050">MNHLDLKNGLSGLMRLKNEGPFIKNCVESCIDALDELIIVYNDCTDDTPEIVEEMRKRYPDKVKAYAYNNHILSHNLTEADFNIAKNLPEDSPRLHSSQCNFALSKANYKYAVKIDADQLYFTDELKKWRDVCSGDIPIKWNITFILGWFFMVYFSAYRHLSSKCRKPCLWMLPDWLFDLVITSYFNYAKWRLKKGTAAIALSGFNVFKDIKWYIPFDGFNIHPPYNGEGDTLIFRISKNTYYTKFVNYKSRSVTEKFHHSYKMMFAGPMWFHLHANREYCWSKIKKTKDEYPELFVPLEEFSLMSYKEIHNRLNKKSHTLYQRILFAFIHKAGIKKMKEYSSLLK</sequence>
<gene>
    <name evidence="1" type="ORF">QUW60_05440</name>
</gene>